<dbReference type="RefSeq" id="WP_256608413.1">
    <property type="nucleotide sequence ID" value="NZ_JANIBL010000077.1"/>
</dbReference>
<sequence length="221" mass="24915">MLHRCKLLTIPTAIAALMGMSGCVVNPANSQGSSYNHNGHNAAQELKTILVYDLKNKNVYQAESELRDRGYSEYGREGSHSWWFNEQKKECYEFEEENNKVHKIHLKSTKDCENAPGNHYSRHHDHGDTYNNNYDNNQRYNNGNNSHFGQTPSSLSDMVGARAGQAEGELSRRGYQFARASTSGYGQTDFWRENHSGSCVSIVTNDGRYQSIVYTAADACN</sequence>
<feature type="chain" id="PRO_5046428333" description="Lipoprotein" evidence="1">
    <location>
        <begin position="16"/>
        <end position="221"/>
    </location>
</feature>
<evidence type="ECO:0000256" key="1">
    <source>
        <dbReference type="SAM" id="SignalP"/>
    </source>
</evidence>
<protein>
    <recommendedName>
        <fullName evidence="4">Lipoprotein</fullName>
    </recommendedName>
</protein>
<evidence type="ECO:0008006" key="4">
    <source>
        <dbReference type="Google" id="ProtNLM"/>
    </source>
</evidence>
<name>A0ABT1TXS5_9GAMM</name>
<comment type="caution">
    <text evidence="2">The sequence shown here is derived from an EMBL/GenBank/DDBJ whole genome shotgun (WGS) entry which is preliminary data.</text>
</comment>
<accession>A0ABT1TXS5</accession>
<evidence type="ECO:0000313" key="2">
    <source>
        <dbReference type="EMBL" id="MCQ8119559.1"/>
    </source>
</evidence>
<gene>
    <name evidence="2" type="ORF">NP589_19210</name>
</gene>
<dbReference type="Proteomes" id="UP001524570">
    <property type="component" value="Unassembled WGS sequence"/>
</dbReference>
<keyword evidence="3" id="KW-1185">Reference proteome</keyword>
<reference evidence="2 3" key="1">
    <citation type="submission" date="2022-07" db="EMBL/GenBank/DDBJ databases">
        <title>Methylomonas rivi sp. nov., Methylomonas rosea sp. nov., Methylomonas aureus sp. nov. and Methylomonas subterranea sp. nov., four novel methanotrophs isolated from a freshwater creek and the deep terrestrial subsurface.</title>
        <authorList>
            <person name="Abin C."/>
            <person name="Sankaranarayanan K."/>
            <person name="Garner C."/>
            <person name="Sindelar R."/>
            <person name="Kotary K."/>
            <person name="Garner R."/>
            <person name="Barclay S."/>
            <person name="Lawson P."/>
            <person name="Krumholz L."/>
        </authorList>
    </citation>
    <scope>NUCLEOTIDE SEQUENCE [LARGE SCALE GENOMIC DNA]</scope>
    <source>
        <strain evidence="2 3">WSC-7</strain>
    </source>
</reference>
<dbReference type="PROSITE" id="PS51257">
    <property type="entry name" value="PROKAR_LIPOPROTEIN"/>
    <property type="match status" value="1"/>
</dbReference>
<dbReference type="EMBL" id="JANIBL010000077">
    <property type="protein sequence ID" value="MCQ8119559.1"/>
    <property type="molecule type" value="Genomic_DNA"/>
</dbReference>
<organism evidence="2 3">
    <name type="scientific">Methylomonas rosea</name>
    <dbReference type="NCBI Taxonomy" id="2952227"/>
    <lineage>
        <taxon>Bacteria</taxon>
        <taxon>Pseudomonadati</taxon>
        <taxon>Pseudomonadota</taxon>
        <taxon>Gammaproteobacteria</taxon>
        <taxon>Methylococcales</taxon>
        <taxon>Methylococcaceae</taxon>
        <taxon>Methylomonas</taxon>
    </lineage>
</organism>
<keyword evidence="1" id="KW-0732">Signal</keyword>
<proteinExistence type="predicted"/>
<evidence type="ECO:0000313" key="3">
    <source>
        <dbReference type="Proteomes" id="UP001524570"/>
    </source>
</evidence>
<feature type="signal peptide" evidence="1">
    <location>
        <begin position="1"/>
        <end position="15"/>
    </location>
</feature>